<keyword evidence="2" id="KW-1185">Reference proteome</keyword>
<evidence type="ECO:0000313" key="1">
    <source>
        <dbReference type="EMBL" id="KAK3590051.1"/>
    </source>
</evidence>
<dbReference type="EMBL" id="JAEAOA010002345">
    <property type="protein sequence ID" value="KAK3590051.1"/>
    <property type="molecule type" value="Genomic_DNA"/>
</dbReference>
<reference evidence="1" key="2">
    <citation type="journal article" date="2021" name="Genome Biol. Evol.">
        <title>Developing a high-quality reference genome for a parasitic bivalve with doubly uniparental inheritance (Bivalvia: Unionida).</title>
        <authorList>
            <person name="Smith C.H."/>
        </authorList>
    </citation>
    <scope>NUCLEOTIDE SEQUENCE</scope>
    <source>
        <strain evidence="1">CHS0354</strain>
        <tissue evidence="1">Mantle</tissue>
    </source>
</reference>
<organism evidence="1 2">
    <name type="scientific">Potamilus streckersoni</name>
    <dbReference type="NCBI Taxonomy" id="2493646"/>
    <lineage>
        <taxon>Eukaryota</taxon>
        <taxon>Metazoa</taxon>
        <taxon>Spiralia</taxon>
        <taxon>Lophotrochozoa</taxon>
        <taxon>Mollusca</taxon>
        <taxon>Bivalvia</taxon>
        <taxon>Autobranchia</taxon>
        <taxon>Heteroconchia</taxon>
        <taxon>Palaeoheterodonta</taxon>
        <taxon>Unionida</taxon>
        <taxon>Unionoidea</taxon>
        <taxon>Unionidae</taxon>
        <taxon>Ambleminae</taxon>
        <taxon>Lampsilini</taxon>
        <taxon>Potamilus</taxon>
    </lineage>
</organism>
<proteinExistence type="predicted"/>
<reference evidence="1" key="1">
    <citation type="journal article" date="2021" name="Genome Biol. Evol.">
        <title>A High-Quality Reference Genome for a Parasitic Bivalve with Doubly Uniparental Inheritance (Bivalvia: Unionida).</title>
        <authorList>
            <person name="Smith C.H."/>
        </authorList>
    </citation>
    <scope>NUCLEOTIDE SEQUENCE</scope>
    <source>
        <strain evidence="1">CHS0354</strain>
    </source>
</reference>
<gene>
    <name evidence="1" type="ORF">CHS0354_041078</name>
</gene>
<dbReference type="Proteomes" id="UP001195483">
    <property type="component" value="Unassembled WGS sequence"/>
</dbReference>
<reference evidence="1" key="3">
    <citation type="submission" date="2023-05" db="EMBL/GenBank/DDBJ databases">
        <authorList>
            <person name="Smith C.H."/>
        </authorList>
    </citation>
    <scope>NUCLEOTIDE SEQUENCE</scope>
    <source>
        <strain evidence="1">CHS0354</strain>
        <tissue evidence="1">Mantle</tissue>
    </source>
</reference>
<sequence>MCITSVLSPSPGRQERNDIILDRRIDSEFCWRNSVNSIITRRCSKNDQVADMRHFHFKFKPWAAVEKEKTLKRIITYPCSIMTTQHISLILASSPSPGTKVRNCVKDNRLLDLEFFMMTSEEHRIVLRSWTDSGSKRCQ</sequence>
<comment type="caution">
    <text evidence="1">The sequence shown here is derived from an EMBL/GenBank/DDBJ whole genome shotgun (WGS) entry which is preliminary data.</text>
</comment>
<name>A0AAE0SDT7_9BIVA</name>
<protein>
    <submittedName>
        <fullName evidence="1">Uncharacterized protein</fullName>
    </submittedName>
</protein>
<dbReference type="AlphaFoldDB" id="A0AAE0SDT7"/>
<evidence type="ECO:0000313" key="2">
    <source>
        <dbReference type="Proteomes" id="UP001195483"/>
    </source>
</evidence>
<accession>A0AAE0SDT7</accession>